<feature type="domain" description="Integral membrane bound transporter" evidence="9">
    <location>
        <begin position="421"/>
        <end position="544"/>
    </location>
</feature>
<dbReference type="GO" id="GO:0005886">
    <property type="term" value="C:plasma membrane"/>
    <property type="evidence" value="ECO:0007669"/>
    <property type="project" value="UniProtKB-SubCell"/>
</dbReference>
<keyword evidence="3 7" id="KW-0812">Transmembrane</keyword>
<reference evidence="10 11" key="1">
    <citation type="submission" date="2020-02" db="EMBL/GenBank/DDBJ databases">
        <title>Ideonella bacterium strain TBM-1.</title>
        <authorList>
            <person name="Chen W.-M."/>
        </authorList>
    </citation>
    <scope>NUCLEOTIDE SEQUENCE [LARGE SCALE GENOMIC DNA]</scope>
    <source>
        <strain evidence="10 11">TBM-1</strain>
    </source>
</reference>
<dbReference type="Pfam" id="PF12805">
    <property type="entry name" value="FUSC-like"/>
    <property type="match status" value="1"/>
</dbReference>
<evidence type="ECO:0000256" key="4">
    <source>
        <dbReference type="ARBA" id="ARBA00022989"/>
    </source>
</evidence>
<feature type="transmembrane region" description="Helical" evidence="7">
    <location>
        <begin position="65"/>
        <end position="86"/>
    </location>
</feature>
<dbReference type="InterPro" id="IPR049453">
    <property type="entry name" value="Memb_transporter_dom"/>
</dbReference>
<accession>A0A7C9PII7</accession>
<evidence type="ECO:0000256" key="5">
    <source>
        <dbReference type="ARBA" id="ARBA00023136"/>
    </source>
</evidence>
<evidence type="ECO:0000256" key="7">
    <source>
        <dbReference type="SAM" id="Phobius"/>
    </source>
</evidence>
<organism evidence="10 11">
    <name type="scientific">Ideonella livida</name>
    <dbReference type="NCBI Taxonomy" id="2707176"/>
    <lineage>
        <taxon>Bacteria</taxon>
        <taxon>Pseudomonadati</taxon>
        <taxon>Pseudomonadota</taxon>
        <taxon>Betaproteobacteria</taxon>
        <taxon>Burkholderiales</taxon>
        <taxon>Sphaerotilaceae</taxon>
        <taxon>Ideonella</taxon>
    </lineage>
</organism>
<evidence type="ECO:0000313" key="10">
    <source>
        <dbReference type="EMBL" id="NDY92877.1"/>
    </source>
</evidence>
<dbReference type="AlphaFoldDB" id="A0A7C9PII7"/>
<keyword evidence="11" id="KW-1185">Reference proteome</keyword>
<dbReference type="Proteomes" id="UP000484255">
    <property type="component" value="Unassembled WGS sequence"/>
</dbReference>
<gene>
    <name evidence="10" type="ORF">G3A44_16920</name>
</gene>
<proteinExistence type="inferred from homology"/>
<keyword evidence="5 7" id="KW-0472">Membrane</keyword>
<feature type="transmembrane region" description="Helical" evidence="7">
    <location>
        <begin position="461"/>
        <end position="481"/>
    </location>
</feature>
<feature type="transmembrane region" description="Helical" evidence="7">
    <location>
        <begin position="119"/>
        <end position="140"/>
    </location>
</feature>
<dbReference type="RefSeq" id="WP_163458927.1">
    <property type="nucleotide sequence ID" value="NZ_JAAGOH010000023.1"/>
</dbReference>
<evidence type="ECO:0000256" key="3">
    <source>
        <dbReference type="ARBA" id="ARBA00022692"/>
    </source>
</evidence>
<comment type="caution">
    <text evidence="10">The sequence shown here is derived from an EMBL/GenBank/DDBJ whole genome shotgun (WGS) entry which is preliminary data.</text>
</comment>
<dbReference type="PANTHER" id="PTHR30509:SF9">
    <property type="entry name" value="MULTIDRUG RESISTANCE PROTEIN MDTO"/>
    <property type="match status" value="1"/>
</dbReference>
<dbReference type="Pfam" id="PF13515">
    <property type="entry name" value="FUSC_2"/>
    <property type="match status" value="1"/>
</dbReference>
<feature type="transmembrane region" description="Helical" evidence="7">
    <location>
        <begin position="92"/>
        <end position="112"/>
    </location>
</feature>
<comment type="subcellular location">
    <subcellularLocation>
        <location evidence="1">Cell membrane</location>
        <topology evidence="1">Multi-pass membrane protein</topology>
    </subcellularLocation>
</comment>
<evidence type="ECO:0000313" key="11">
    <source>
        <dbReference type="Proteomes" id="UP000484255"/>
    </source>
</evidence>
<keyword evidence="2" id="KW-1003">Cell membrane</keyword>
<keyword evidence="4 7" id="KW-1133">Transmembrane helix</keyword>
<feature type="transmembrane region" description="Helical" evidence="7">
    <location>
        <begin position="20"/>
        <end position="53"/>
    </location>
</feature>
<dbReference type="InterPro" id="IPR032692">
    <property type="entry name" value="YccS_N"/>
</dbReference>
<name>A0A7C9PII7_9BURK</name>
<evidence type="ECO:0000259" key="9">
    <source>
        <dbReference type="Pfam" id="PF13515"/>
    </source>
</evidence>
<feature type="transmembrane region" description="Helical" evidence="7">
    <location>
        <begin position="437"/>
        <end position="454"/>
    </location>
</feature>
<protein>
    <submittedName>
        <fullName evidence="10">Uncharacterized protein</fullName>
    </submittedName>
</protein>
<evidence type="ECO:0000256" key="2">
    <source>
        <dbReference type="ARBA" id="ARBA00022475"/>
    </source>
</evidence>
<feature type="transmembrane region" description="Helical" evidence="7">
    <location>
        <begin position="146"/>
        <end position="164"/>
    </location>
</feature>
<dbReference type="EMBL" id="JAAGOH010000023">
    <property type="protein sequence ID" value="NDY92877.1"/>
    <property type="molecule type" value="Genomic_DNA"/>
</dbReference>
<sequence>MRMQWWRGLGANARNGLQVALGVAGVQLGVGLAAGAQAGLLAAGGAVCVSLLDVPNTPARARRRLLPAVPVAVGVTALLAAVRLLPAGLAQSLALVLAVGAIGGLGQLALAWGARGGALAFAGVLAAVFALSGPAPAWWGQGLVEAAWVGLGGVLGVAWSLACARFSQTHWQRLALADALAATAQVLRVRAPLFSGQLSPGPQGLQVALQTDAAWAAALQTARDLLYGLDPERASAAQQRWLQGLIALSGLRELLLASRVDVELLGHDALGLAWRAELARTLGRMAEALERLADVTRQDGPVPEFSAELWRHDLAGRLAQATPASLPGAGPLPLDVRRPLLDSMQVRLGDLLDDTAALADALAGRPGARVSLRDWPPEALSAFQSPEGWAPAALRRHLHLDSPVARHAARAAVSYAGALALALGLGLLVPWAQHPQWLMLSVAVVLRGNLAQTLARRNDRLVGTVLGCALVALLAAWGQPWAWQLAFFVGVGVAHANVNTAYRRTAAAATVLALVQAHLLQPDQGLPLAERLVDTLLGAGLAWAACYLWPHWERRGLPQRLRQASSLLLAQCQAVLHGQLDPAGQRAQRLCRHQLQAVLDELVASGLRSRAEPRYAQLPQAELQSMLLHAHRATALLGAVQQLRHRRGAQLDPERAQALLAQTVAQAEALLAWPAPGAPDPEPPASLPDAGLTLWPRHEASPDLTPWLQRRLQLLTLELQWLAQALWRLRQP</sequence>
<comment type="similarity">
    <text evidence="6">Belongs to the YccS/YhfK family.</text>
</comment>
<feature type="domain" description="Integral membrane protein YccS N-terminal" evidence="8">
    <location>
        <begin position="104"/>
        <end position="299"/>
    </location>
</feature>
<evidence type="ECO:0000256" key="6">
    <source>
        <dbReference type="ARBA" id="ARBA00043993"/>
    </source>
</evidence>
<feature type="transmembrane region" description="Helical" evidence="7">
    <location>
        <begin position="412"/>
        <end position="431"/>
    </location>
</feature>
<evidence type="ECO:0000256" key="1">
    <source>
        <dbReference type="ARBA" id="ARBA00004651"/>
    </source>
</evidence>
<evidence type="ECO:0000259" key="8">
    <source>
        <dbReference type="Pfam" id="PF12805"/>
    </source>
</evidence>
<dbReference type="PANTHER" id="PTHR30509">
    <property type="entry name" value="P-HYDROXYBENZOIC ACID EFFLUX PUMP SUBUNIT-RELATED"/>
    <property type="match status" value="1"/>
</dbReference>